<dbReference type="InterPro" id="IPR036680">
    <property type="entry name" value="SPOR-like_sf"/>
</dbReference>
<name>A0A5B2Z8E2_9GAMM</name>
<dbReference type="PROSITE" id="PS51724">
    <property type="entry name" value="SPOR"/>
    <property type="match status" value="1"/>
</dbReference>
<feature type="region of interest" description="Disordered" evidence="1">
    <location>
        <begin position="49"/>
        <end position="71"/>
    </location>
</feature>
<dbReference type="AlphaFoldDB" id="A0A5B2Z8E2"/>
<feature type="compositionally biased region" description="Basic and acidic residues" evidence="1">
    <location>
        <begin position="49"/>
        <end position="58"/>
    </location>
</feature>
<organism evidence="4 5">
    <name type="scientific">Arenimonas fontis</name>
    <dbReference type="NCBI Taxonomy" id="2608255"/>
    <lineage>
        <taxon>Bacteria</taxon>
        <taxon>Pseudomonadati</taxon>
        <taxon>Pseudomonadota</taxon>
        <taxon>Gammaproteobacteria</taxon>
        <taxon>Lysobacterales</taxon>
        <taxon>Lysobacteraceae</taxon>
        <taxon>Arenimonas</taxon>
    </lineage>
</organism>
<dbReference type="GO" id="GO:0032153">
    <property type="term" value="C:cell division site"/>
    <property type="evidence" value="ECO:0007669"/>
    <property type="project" value="TreeGrafter"/>
</dbReference>
<feature type="domain" description="SPOR" evidence="3">
    <location>
        <begin position="117"/>
        <end position="196"/>
    </location>
</feature>
<evidence type="ECO:0000259" key="3">
    <source>
        <dbReference type="PROSITE" id="PS51724"/>
    </source>
</evidence>
<dbReference type="Proteomes" id="UP000322165">
    <property type="component" value="Unassembled WGS sequence"/>
</dbReference>
<reference evidence="4 5" key="2">
    <citation type="submission" date="2019-09" db="EMBL/GenBank/DDBJ databases">
        <authorList>
            <person name="Mazur A."/>
        </authorList>
    </citation>
    <scope>NUCLEOTIDE SEQUENCE [LARGE SCALE GENOMIC DNA]</scope>
    <source>
        <strain evidence="4 5">3729k</strain>
    </source>
</reference>
<evidence type="ECO:0000256" key="2">
    <source>
        <dbReference type="SAM" id="Phobius"/>
    </source>
</evidence>
<protein>
    <submittedName>
        <fullName evidence="4">SPOR domain-containing protein</fullName>
    </submittedName>
</protein>
<dbReference type="PANTHER" id="PTHR38687">
    <property type="entry name" value="CELL DIVISION PROTEIN DEDD-RELATED"/>
    <property type="match status" value="1"/>
</dbReference>
<comment type="caution">
    <text evidence="4">The sequence shown here is derived from an EMBL/GenBank/DDBJ whole genome shotgun (WGS) entry which is preliminary data.</text>
</comment>
<dbReference type="InterPro" id="IPR007730">
    <property type="entry name" value="SPOR-like_dom"/>
</dbReference>
<reference evidence="4 5" key="1">
    <citation type="submission" date="2019-09" db="EMBL/GenBank/DDBJ databases">
        <title>Arenimonas chukotkensis sp. nov., a bacterium isolated from Chukotka hot spring, Arctic region, Russia.</title>
        <authorList>
            <person name="Zayulina K.S."/>
            <person name="Prokofeva M.I."/>
            <person name="Elcheninov A.G."/>
            <person name="Novikov A."/>
            <person name="Kochetkova T.V."/>
            <person name="Kublanov I.V."/>
        </authorList>
    </citation>
    <scope>NUCLEOTIDE SEQUENCE [LARGE SCALE GENOMIC DNA]</scope>
    <source>
        <strain evidence="4 5">3729k</strain>
    </source>
</reference>
<accession>A0A5B2Z8E2</accession>
<sequence>MMARKGKHQARRNGSRGIPGWAMLLLGLLAGLLIAAVYLLRDDWGEDHPSLPRPDPEARPPAAAAREEVAPEPRRTKYDFYDVLREREVVIPDAELDAQARAETATPPPPGSAEPPAEAQVRYLLQAGAFRSAADAEALKARIALTGEVARVESAQIEGGMIHRVRLGPYPNAAALARAKQALAGHGIEAIAIKAR</sequence>
<dbReference type="Pfam" id="PF05036">
    <property type="entry name" value="SPOR"/>
    <property type="match status" value="1"/>
</dbReference>
<dbReference type="EMBL" id="VUOD01000008">
    <property type="protein sequence ID" value="KAA2284239.1"/>
    <property type="molecule type" value="Genomic_DNA"/>
</dbReference>
<dbReference type="GO" id="GO:0042834">
    <property type="term" value="F:peptidoglycan binding"/>
    <property type="evidence" value="ECO:0007669"/>
    <property type="project" value="InterPro"/>
</dbReference>
<keyword evidence="2" id="KW-0812">Transmembrane</keyword>
<evidence type="ECO:0000313" key="4">
    <source>
        <dbReference type="EMBL" id="KAA2284239.1"/>
    </source>
</evidence>
<dbReference type="GO" id="GO:0032506">
    <property type="term" value="P:cytokinetic process"/>
    <property type="evidence" value="ECO:0007669"/>
    <property type="project" value="TreeGrafter"/>
</dbReference>
<keyword evidence="2" id="KW-0472">Membrane</keyword>
<dbReference type="Gene3D" id="3.30.70.1070">
    <property type="entry name" value="Sporulation related repeat"/>
    <property type="match status" value="1"/>
</dbReference>
<dbReference type="GO" id="GO:0030428">
    <property type="term" value="C:cell septum"/>
    <property type="evidence" value="ECO:0007669"/>
    <property type="project" value="TreeGrafter"/>
</dbReference>
<dbReference type="SUPFAM" id="SSF110997">
    <property type="entry name" value="Sporulation related repeat"/>
    <property type="match status" value="1"/>
</dbReference>
<dbReference type="PANTHER" id="PTHR38687:SF1">
    <property type="entry name" value="CELL DIVISION PROTEIN DEDD"/>
    <property type="match status" value="1"/>
</dbReference>
<keyword evidence="5" id="KW-1185">Reference proteome</keyword>
<evidence type="ECO:0000313" key="5">
    <source>
        <dbReference type="Proteomes" id="UP000322165"/>
    </source>
</evidence>
<gene>
    <name evidence="4" type="ORF">F0415_10100</name>
</gene>
<dbReference type="InterPro" id="IPR052521">
    <property type="entry name" value="Cell_div_SPOR-domain"/>
</dbReference>
<keyword evidence="2" id="KW-1133">Transmembrane helix</keyword>
<evidence type="ECO:0000256" key="1">
    <source>
        <dbReference type="SAM" id="MobiDB-lite"/>
    </source>
</evidence>
<feature type="transmembrane region" description="Helical" evidence="2">
    <location>
        <begin position="21"/>
        <end position="40"/>
    </location>
</feature>
<proteinExistence type="predicted"/>